<dbReference type="InterPro" id="IPR003497">
    <property type="entry name" value="BRO_N_domain"/>
</dbReference>
<dbReference type="PANTHER" id="PTHR36180">
    <property type="entry name" value="DNA-BINDING PROTEIN-RELATED-RELATED"/>
    <property type="match status" value="1"/>
</dbReference>
<dbReference type="PROSITE" id="PS51750">
    <property type="entry name" value="BRO_N"/>
    <property type="match status" value="1"/>
</dbReference>
<gene>
    <name evidence="2" type="ORF">NCTC11227_00255</name>
</gene>
<name>A0A378PIN1_9GAMM</name>
<evidence type="ECO:0000313" key="3">
    <source>
        <dbReference type="Proteomes" id="UP000255102"/>
    </source>
</evidence>
<organism evidence="2 3">
    <name type="scientific">Moraxella ovis</name>
    <dbReference type="NCBI Taxonomy" id="29433"/>
    <lineage>
        <taxon>Bacteria</taxon>
        <taxon>Pseudomonadati</taxon>
        <taxon>Pseudomonadota</taxon>
        <taxon>Gammaproteobacteria</taxon>
        <taxon>Moraxellales</taxon>
        <taxon>Moraxellaceae</taxon>
        <taxon>Moraxella</taxon>
    </lineage>
</organism>
<dbReference type="EMBL" id="UGPW01000001">
    <property type="protein sequence ID" value="STY86278.1"/>
    <property type="molecule type" value="Genomic_DNA"/>
</dbReference>
<proteinExistence type="predicted"/>
<dbReference type="SMART" id="SM01040">
    <property type="entry name" value="Bro-N"/>
    <property type="match status" value="1"/>
</dbReference>
<evidence type="ECO:0000259" key="1">
    <source>
        <dbReference type="PROSITE" id="PS51750"/>
    </source>
</evidence>
<accession>A0A378PIN1</accession>
<dbReference type="RefSeq" id="WP_063513425.1">
    <property type="nucleotide sequence ID" value="NZ_CP011158.1"/>
</dbReference>
<sequence>MSNIQIFNFDKSYQVRTALKGDEPYFCLADVSAILALQNRPVSTFNLDPKGVAKLSTPTKGGVQQITFISEPNLYRVIFRSNKAEAVKFQNWVFDEVLPTIRKTGSYRQKPTNALTNKQQVALAHLVHLCKMKFFKSESASHAIWHRLRRVSGVPSGQPFTTEHLPILGRELSEIFTACEQYTAAVHLAEQTFIRQVLKCDDKDITAKLLADIAQSCEYHHSQKQKTLPAFFADSLADLT</sequence>
<dbReference type="AlphaFoldDB" id="A0A378PIN1"/>
<protein>
    <submittedName>
        <fullName evidence="2">Uncharacterized phage-encoded protein</fullName>
    </submittedName>
</protein>
<evidence type="ECO:0000313" key="2">
    <source>
        <dbReference type="EMBL" id="STY86278.1"/>
    </source>
</evidence>
<feature type="domain" description="Bro-N" evidence="1">
    <location>
        <begin position="1"/>
        <end position="105"/>
    </location>
</feature>
<reference evidence="2 3" key="1">
    <citation type="submission" date="2018-06" db="EMBL/GenBank/DDBJ databases">
        <authorList>
            <consortium name="Pathogen Informatics"/>
            <person name="Doyle S."/>
        </authorList>
    </citation>
    <scope>NUCLEOTIDE SEQUENCE [LARGE SCALE GENOMIC DNA]</scope>
    <source>
        <strain evidence="2 3">NCTC11227</strain>
    </source>
</reference>
<dbReference type="Proteomes" id="UP000255102">
    <property type="component" value="Unassembled WGS sequence"/>
</dbReference>
<dbReference type="Pfam" id="PF02498">
    <property type="entry name" value="Bro-N"/>
    <property type="match status" value="1"/>
</dbReference>
<dbReference type="PANTHER" id="PTHR36180:SF2">
    <property type="entry name" value="BRO FAMILY PROTEIN"/>
    <property type="match status" value="1"/>
</dbReference>